<dbReference type="Pfam" id="PF13911">
    <property type="entry name" value="AhpC-TSA_2"/>
    <property type="match status" value="1"/>
</dbReference>
<protein>
    <submittedName>
        <fullName evidence="1">Uncharacterized protein</fullName>
    </submittedName>
</protein>
<dbReference type="OrthoDB" id="40334at2759"/>
<organism evidence="1 2">
    <name type="scientific">Scyliorhinus torazame</name>
    <name type="common">Cloudy catshark</name>
    <name type="synonym">Catulus torazame</name>
    <dbReference type="NCBI Taxonomy" id="75743"/>
    <lineage>
        <taxon>Eukaryota</taxon>
        <taxon>Metazoa</taxon>
        <taxon>Chordata</taxon>
        <taxon>Craniata</taxon>
        <taxon>Vertebrata</taxon>
        <taxon>Chondrichthyes</taxon>
        <taxon>Elasmobranchii</taxon>
        <taxon>Galeomorphii</taxon>
        <taxon>Galeoidea</taxon>
        <taxon>Carcharhiniformes</taxon>
        <taxon>Scyliorhinidae</taxon>
        <taxon>Scyliorhinus</taxon>
    </lineage>
</organism>
<dbReference type="InterPro" id="IPR036249">
    <property type="entry name" value="Thioredoxin-like_sf"/>
</dbReference>
<accession>A0A401NKP4</accession>
<evidence type="ECO:0000313" key="1">
    <source>
        <dbReference type="EMBL" id="GCB61481.1"/>
    </source>
</evidence>
<dbReference type="Gene3D" id="3.40.30.10">
    <property type="entry name" value="Glutaredoxin"/>
    <property type="match status" value="1"/>
</dbReference>
<reference evidence="1 2" key="1">
    <citation type="journal article" date="2018" name="Nat. Ecol. Evol.">
        <title>Shark genomes provide insights into elasmobranch evolution and the origin of vertebrates.</title>
        <authorList>
            <person name="Hara Y"/>
            <person name="Yamaguchi K"/>
            <person name="Onimaru K"/>
            <person name="Kadota M"/>
            <person name="Koyanagi M"/>
            <person name="Keeley SD"/>
            <person name="Tatsumi K"/>
            <person name="Tanaka K"/>
            <person name="Motone F"/>
            <person name="Kageyama Y"/>
            <person name="Nozu R"/>
            <person name="Adachi N"/>
            <person name="Nishimura O"/>
            <person name="Nakagawa R"/>
            <person name="Tanegashima C"/>
            <person name="Kiyatake I"/>
            <person name="Matsumoto R"/>
            <person name="Murakumo K"/>
            <person name="Nishida K"/>
            <person name="Terakita A"/>
            <person name="Kuratani S"/>
            <person name="Sato K"/>
            <person name="Hyodo S Kuraku.S."/>
        </authorList>
    </citation>
    <scope>NUCLEOTIDE SEQUENCE [LARGE SCALE GENOMIC DNA]</scope>
</reference>
<dbReference type="AlphaFoldDB" id="A0A401NKP4"/>
<comment type="caution">
    <text evidence="1">The sequence shown here is derived from an EMBL/GenBank/DDBJ whole genome shotgun (WGS) entry which is preliminary data.</text>
</comment>
<sequence>MGSPGEPELLKALGELSGAGREILAAARAASSGELLQEFVSQKIGQLAGMIHLYVKFLNSLHVQKRSDAEDLWKAFYHSTSVQDEVEDLMQFELEWNSFLSDVDARLKADCFQVQLSMGMQVPGHMTFTDVRSGKEVRLEEFLHQEKLLLNQSRLDAVPLKVLVISFGCREGAAQWLQETKCTYDMLLDPNRQLYHAFGLGASIEKVWEVSVLSYYAEQIISNRSIPKKMENIQDDPHQLGGDFGLDQQGTVIFFHPSSNPTDRADVPEILLAMQ</sequence>
<proteinExistence type="predicted"/>
<dbReference type="OMA" id="DHQSKCI"/>
<evidence type="ECO:0000313" key="2">
    <source>
        <dbReference type="Proteomes" id="UP000288216"/>
    </source>
</evidence>
<name>A0A401NKP4_SCYTO</name>
<dbReference type="Proteomes" id="UP000288216">
    <property type="component" value="Unassembled WGS sequence"/>
</dbReference>
<gene>
    <name evidence="1" type="ORF">scyTo_0009350</name>
</gene>
<keyword evidence="2" id="KW-1185">Reference proteome</keyword>
<dbReference type="STRING" id="75743.A0A401NKP4"/>
<dbReference type="EMBL" id="BFAA01003792">
    <property type="protein sequence ID" value="GCB61481.1"/>
    <property type="molecule type" value="Genomic_DNA"/>
</dbReference>
<dbReference type="InterPro" id="IPR032801">
    <property type="entry name" value="PXL2A/B/C"/>
</dbReference>
<dbReference type="SUPFAM" id="SSF52833">
    <property type="entry name" value="Thioredoxin-like"/>
    <property type="match status" value="1"/>
</dbReference>